<dbReference type="GeneID" id="5893699"/>
<protein>
    <submittedName>
        <fullName evidence="1">Uncharacterized protein</fullName>
    </submittedName>
</protein>
<keyword evidence="2" id="KW-1185">Reference proteome</keyword>
<reference evidence="1 2" key="1">
    <citation type="journal article" date="2008" name="Nature">
        <title>The genome of the choanoflagellate Monosiga brevicollis and the origin of metazoans.</title>
        <authorList>
            <consortium name="JGI Sequencing"/>
            <person name="King N."/>
            <person name="Westbrook M.J."/>
            <person name="Young S.L."/>
            <person name="Kuo A."/>
            <person name="Abedin M."/>
            <person name="Chapman J."/>
            <person name="Fairclough S."/>
            <person name="Hellsten U."/>
            <person name="Isogai Y."/>
            <person name="Letunic I."/>
            <person name="Marr M."/>
            <person name="Pincus D."/>
            <person name="Putnam N."/>
            <person name="Rokas A."/>
            <person name="Wright K.J."/>
            <person name="Zuzow R."/>
            <person name="Dirks W."/>
            <person name="Good M."/>
            <person name="Goodstein D."/>
            <person name="Lemons D."/>
            <person name="Li W."/>
            <person name="Lyons J.B."/>
            <person name="Morris A."/>
            <person name="Nichols S."/>
            <person name="Richter D.J."/>
            <person name="Salamov A."/>
            <person name="Bork P."/>
            <person name="Lim W.A."/>
            <person name="Manning G."/>
            <person name="Miller W.T."/>
            <person name="McGinnis W."/>
            <person name="Shapiro H."/>
            <person name="Tjian R."/>
            <person name="Grigoriev I.V."/>
            <person name="Rokhsar D."/>
        </authorList>
    </citation>
    <scope>NUCLEOTIDE SEQUENCE [LARGE SCALE GENOMIC DNA]</scope>
    <source>
        <strain evidence="2">MX1 / ATCC 50154</strain>
    </source>
</reference>
<dbReference type="InParanoid" id="A9V6K2"/>
<evidence type="ECO:0000313" key="1">
    <source>
        <dbReference type="EMBL" id="EDQ86821.1"/>
    </source>
</evidence>
<dbReference type="Proteomes" id="UP000001357">
    <property type="component" value="Unassembled WGS sequence"/>
</dbReference>
<accession>A9V6K2</accession>
<sequence length="525" mass="58553">MPVNEDWRQRLQSGRDLAALANDVIATSKKPSLLNVAELLEDAACHERFLYQFLNVASQRAKALDLVILLPAYRALEDALAQQDLAFATGLTMELLEHLLTHLSRFTLLPGHISDGRALADHAFNALLSGRMDTRMLAAFCRAFRQWVFTPAQFRTLRAALARAVTASEPDLLATLLQDILPYSQKGDMRPVVAALLNRLDMLHTNNRVLHNDVIQTLLQAVRHNQLTSRAMKTAFQLCCGWLWNKKHAMNNFLKLQPGSMPFKSLPEMCARAFRSIGLQVLQELSAHNQTLRLQVLDAVASIFASCTPAVATDIAPLLQSCAKLNRHENCELQLSRLLDLLYMTTPEKMGCAAEALAWPFWTQPGFRNSAMLALRKCRLRRDAGARINAGLCNLIWLKLSLGLLAGKDLSFTLDDCVAMRHSELATHVLETDLEELRLPIHGDMSAESSVSDLNVKKARTCVKLADALMEATLLGSVGEQLILETANRLTALFKWRNVRMLSETTTAASTPFSDLGLRYFIDRM</sequence>
<dbReference type="RefSeq" id="XP_001748366.1">
    <property type="nucleotide sequence ID" value="XM_001748314.1"/>
</dbReference>
<organism evidence="1 2">
    <name type="scientific">Monosiga brevicollis</name>
    <name type="common">Choanoflagellate</name>
    <dbReference type="NCBI Taxonomy" id="81824"/>
    <lineage>
        <taxon>Eukaryota</taxon>
        <taxon>Choanoflagellata</taxon>
        <taxon>Craspedida</taxon>
        <taxon>Salpingoecidae</taxon>
        <taxon>Monosiga</taxon>
    </lineage>
</organism>
<gene>
    <name evidence="1" type="ORF">MONBRDRAFT_27821</name>
</gene>
<dbReference type="AlphaFoldDB" id="A9V6K2"/>
<proteinExistence type="predicted"/>
<dbReference type="EMBL" id="CH991563">
    <property type="protein sequence ID" value="EDQ86821.1"/>
    <property type="molecule type" value="Genomic_DNA"/>
</dbReference>
<dbReference type="KEGG" id="mbr:MONBRDRAFT_27821"/>
<name>A9V6K2_MONBE</name>
<evidence type="ECO:0000313" key="2">
    <source>
        <dbReference type="Proteomes" id="UP000001357"/>
    </source>
</evidence>